<keyword evidence="1" id="KW-0812">Transmembrane</keyword>
<accession>A0AAQ1SUR4</accession>
<evidence type="ECO:0000313" key="2">
    <source>
        <dbReference type="EMBL" id="SPO62051.1"/>
    </source>
</evidence>
<keyword evidence="1" id="KW-0472">Membrane</keyword>
<dbReference type="InterPro" id="IPR038377">
    <property type="entry name" value="Na/Glc_symporter_sf"/>
</dbReference>
<reference evidence="2 3" key="1">
    <citation type="submission" date="2018-02" db="EMBL/GenBank/DDBJ databases">
        <authorList>
            <person name="Dubost A."/>
        </authorList>
    </citation>
    <scope>NUCLEOTIDE SEQUENCE [LARGE SCALE GENOMIC DNA]</scope>
    <source>
        <strain evidence="3">JV551A3</strain>
    </source>
</reference>
<dbReference type="Gene3D" id="1.20.1730.10">
    <property type="entry name" value="Sodium/glucose cotransporter"/>
    <property type="match status" value="1"/>
</dbReference>
<sequence length="100" mass="10611">MAPTLFLGVFWKRGTAPAAVCSIISGFVCAAILQWYFPTSIPQLGGLTSGVAALALNFGVYVSISLAFPAKAYERKRIEELYRSIDAPASIAVAVKRATA</sequence>
<proteinExistence type="predicted"/>
<feature type="transmembrane region" description="Helical" evidence="1">
    <location>
        <begin position="16"/>
        <end position="37"/>
    </location>
</feature>
<protein>
    <submittedName>
        <fullName evidence="2">Uncharacterized protein</fullName>
    </submittedName>
</protein>
<keyword evidence="3" id="KW-1185">Reference proteome</keyword>
<dbReference type="EMBL" id="OPYN01000164">
    <property type="protein sequence ID" value="SPO62051.1"/>
    <property type="molecule type" value="Genomic_DNA"/>
</dbReference>
<feature type="transmembrane region" description="Helical" evidence="1">
    <location>
        <begin position="49"/>
        <end position="68"/>
    </location>
</feature>
<keyword evidence="1" id="KW-1133">Transmembrane helix</keyword>
<evidence type="ECO:0000256" key="1">
    <source>
        <dbReference type="SAM" id="Phobius"/>
    </source>
</evidence>
<dbReference type="Proteomes" id="UP000294335">
    <property type="component" value="Unassembled WGS sequence"/>
</dbReference>
<comment type="caution">
    <text evidence="2">The sequence shown here is derived from an EMBL/GenBank/DDBJ whole genome shotgun (WGS) entry which is preliminary data.</text>
</comment>
<dbReference type="AlphaFoldDB" id="A0AAQ1SUR4"/>
<name>A0AAQ1SUR4_9PSED</name>
<evidence type="ECO:0000313" key="3">
    <source>
        <dbReference type="Proteomes" id="UP000294335"/>
    </source>
</evidence>
<gene>
    <name evidence="2" type="ORF">JV551A3_V1_1640127</name>
</gene>
<organism evidence="2 3">
    <name type="scientific">Pseudomonas inefficax</name>
    <dbReference type="NCBI Taxonomy" id="2078786"/>
    <lineage>
        <taxon>Bacteria</taxon>
        <taxon>Pseudomonadati</taxon>
        <taxon>Pseudomonadota</taxon>
        <taxon>Gammaproteobacteria</taxon>
        <taxon>Pseudomonadales</taxon>
        <taxon>Pseudomonadaceae</taxon>
        <taxon>Pseudomonas</taxon>
    </lineage>
</organism>